<evidence type="ECO:0000313" key="4">
    <source>
        <dbReference type="Proteomes" id="UP001224775"/>
    </source>
</evidence>
<dbReference type="EMBL" id="JATAAI010000005">
    <property type="protein sequence ID" value="KAK1745942.1"/>
    <property type="molecule type" value="Genomic_DNA"/>
</dbReference>
<evidence type="ECO:0000313" key="3">
    <source>
        <dbReference type="EMBL" id="KAK1745942.1"/>
    </source>
</evidence>
<evidence type="ECO:0000256" key="1">
    <source>
        <dbReference type="SAM" id="MobiDB-lite"/>
    </source>
</evidence>
<reference evidence="3" key="2">
    <citation type="submission" date="2023-06" db="EMBL/GenBank/DDBJ databases">
        <title>Survivors Of The Sea: Transcriptome response of Skeletonema marinoi to long-term dormancy.</title>
        <authorList>
            <person name="Pinder M.I.M."/>
            <person name="Kourtchenko O."/>
            <person name="Robertson E.K."/>
            <person name="Larsson T."/>
            <person name="Maumus F."/>
            <person name="Osuna-Cruz C.M."/>
            <person name="Vancaester E."/>
            <person name="Stenow R."/>
            <person name="Vandepoele K."/>
            <person name="Ploug H."/>
            <person name="Bruchert V."/>
            <person name="Godhe A."/>
            <person name="Topel M."/>
        </authorList>
    </citation>
    <scope>NUCLEOTIDE SEQUENCE</scope>
    <source>
        <strain evidence="3">R05AC</strain>
    </source>
</reference>
<proteinExistence type="predicted"/>
<accession>A0A6U3YD61</accession>
<organism evidence="2">
    <name type="scientific">Skeletonema marinoi</name>
    <dbReference type="NCBI Taxonomy" id="267567"/>
    <lineage>
        <taxon>Eukaryota</taxon>
        <taxon>Sar</taxon>
        <taxon>Stramenopiles</taxon>
        <taxon>Ochrophyta</taxon>
        <taxon>Bacillariophyta</taxon>
        <taxon>Coscinodiscophyceae</taxon>
        <taxon>Thalassiosirophycidae</taxon>
        <taxon>Thalassiosirales</taxon>
        <taxon>Skeletonemataceae</taxon>
        <taxon>Skeletonema</taxon>
        <taxon>Skeletonema marinoi-dohrnii complex</taxon>
    </lineage>
</organism>
<name>A0A6U3YD61_9STRA</name>
<sequence>MKVVATMAKGGSSSNKRSREEDNAEVVVGDENPPSTLPEIQERIKQLIARIPSKEETASLSLDDIPAMERWCKTVRKITRDYNLNLNFVAIANYQWEPDRPGHTGQSLGALRNQIQLSTAQTNIVSNHIARVLTPSLDTRLHKKTVVEKPNGVKEETYEYTAVINDPEMLQLNREQLCDEAIYKRQLVVSTMNQMVLCMDDYQKAEAGAAGAETSRFSMAY</sequence>
<gene>
    <name evidence="3" type="ORF">QTG54_003866</name>
    <name evidence="2" type="ORF">SMAR0320_LOCUS19917</name>
</gene>
<dbReference type="EMBL" id="HBGZ01027976">
    <property type="protein sequence ID" value="CAD9624755.1"/>
    <property type="molecule type" value="Transcribed_RNA"/>
</dbReference>
<evidence type="ECO:0000313" key="2">
    <source>
        <dbReference type="EMBL" id="CAD9624755.1"/>
    </source>
</evidence>
<dbReference type="AlphaFoldDB" id="A0A6U3YD61"/>
<feature type="region of interest" description="Disordered" evidence="1">
    <location>
        <begin position="1"/>
        <end position="37"/>
    </location>
</feature>
<dbReference type="Proteomes" id="UP001224775">
    <property type="component" value="Unassembled WGS sequence"/>
</dbReference>
<reference evidence="2" key="1">
    <citation type="submission" date="2021-01" db="EMBL/GenBank/DDBJ databases">
        <authorList>
            <person name="Corre E."/>
            <person name="Pelletier E."/>
            <person name="Niang G."/>
            <person name="Scheremetjew M."/>
            <person name="Finn R."/>
            <person name="Kale V."/>
            <person name="Holt S."/>
            <person name="Cochrane G."/>
            <person name="Meng A."/>
            <person name="Brown T."/>
            <person name="Cohen L."/>
        </authorList>
    </citation>
    <scope>NUCLEOTIDE SEQUENCE</scope>
    <source>
        <strain evidence="2">SM1012Den-03</strain>
    </source>
</reference>
<keyword evidence="4" id="KW-1185">Reference proteome</keyword>
<protein>
    <submittedName>
        <fullName evidence="2">Uncharacterized protein</fullName>
    </submittedName>
</protein>